<evidence type="ECO:0000256" key="1">
    <source>
        <dbReference type="ARBA" id="ARBA00004651"/>
    </source>
</evidence>
<dbReference type="Proteomes" id="UP000629098">
    <property type="component" value="Unassembled WGS sequence"/>
</dbReference>
<proteinExistence type="inferred from homology"/>
<sequence length="586" mass="66488">MRRLLFHRPSGTIIHFALISVFTFSLALGWTPPAQSQLPSLPTNSVNPSFNLPEGVSRYGEYETAPIRSPLDNKNLFEVTSATIFNRDKVPEGKLPIEVRAQEVNERLWRVFNRTISAKQTPTVTISTLNNRPIIQISNDQSTRPIRLVTVTEPDADFNGKALDKLAEEWRKILQDEMVRFKQLTAPKVILQRVRQVLQILLGLLIASAVIWFLRRVLTHRQQILETRYQQQSAAPAEAEKVQKSEKVASSQIPENEETEAREIADLRSRFLATLQHQFSLKRQLDVDKFLKWALFWIFILMWYIGIARITSLVPLLMRWSVNVWATPLALLVLWFGISLTIRISKSLIDRVMHSSKVNPFLSFGEAQRIALRSTTVAEALKGFVSVVLVVVGMIWTLGLFNVPTSSILAGGAVIGFTISFGTQNLVKDLINGCLILMEDQFAVGDVIQIGDKGGLVENLNLRVTQLRNGEGQLITIPNSTITHVSNLTRLWSRVDFSVVIAYENDPKQVLDVLRQVSQQMYSEPEWHHRLPELPEVLGIDDLSHTGMLVRVWIKTVPMEQWSVGREFRLRVRQAFEANSIQIGKP</sequence>
<dbReference type="SUPFAM" id="SSF50182">
    <property type="entry name" value="Sm-like ribonucleoproteins"/>
    <property type="match status" value="1"/>
</dbReference>
<dbReference type="SUPFAM" id="SSF82861">
    <property type="entry name" value="Mechanosensitive channel protein MscS (YggB), transmembrane region"/>
    <property type="match status" value="1"/>
</dbReference>
<gene>
    <name evidence="10" type="ORF">ICL16_01120</name>
</gene>
<dbReference type="PANTHER" id="PTHR30460:SF0">
    <property type="entry name" value="MODERATE CONDUCTANCE MECHANOSENSITIVE CHANNEL YBIO"/>
    <property type="match status" value="1"/>
</dbReference>
<dbReference type="FunFam" id="3.30.70.100:FF:000018">
    <property type="entry name" value="MscS mechanosensitive ion channel"/>
    <property type="match status" value="1"/>
</dbReference>
<keyword evidence="5 7" id="KW-1133">Transmembrane helix</keyword>
<evidence type="ECO:0000259" key="9">
    <source>
        <dbReference type="Pfam" id="PF21082"/>
    </source>
</evidence>
<dbReference type="RefSeq" id="WP_190825051.1">
    <property type="nucleotide sequence ID" value="NZ_CAWPPI010000009.1"/>
</dbReference>
<evidence type="ECO:0000259" key="8">
    <source>
        <dbReference type="Pfam" id="PF00924"/>
    </source>
</evidence>
<dbReference type="GO" id="GO:0008381">
    <property type="term" value="F:mechanosensitive monoatomic ion channel activity"/>
    <property type="evidence" value="ECO:0007669"/>
    <property type="project" value="InterPro"/>
</dbReference>
<dbReference type="InterPro" id="IPR006685">
    <property type="entry name" value="MscS_channel_2nd"/>
</dbReference>
<feature type="domain" description="Mechanosensitive ion channel MscS C-terminal" evidence="9">
    <location>
        <begin position="495"/>
        <end position="583"/>
    </location>
</feature>
<dbReference type="GO" id="GO:0005886">
    <property type="term" value="C:plasma membrane"/>
    <property type="evidence" value="ECO:0007669"/>
    <property type="project" value="UniProtKB-SubCell"/>
</dbReference>
<evidence type="ECO:0000313" key="11">
    <source>
        <dbReference type="Proteomes" id="UP000629098"/>
    </source>
</evidence>
<keyword evidence="11" id="KW-1185">Reference proteome</keyword>
<evidence type="ECO:0000256" key="3">
    <source>
        <dbReference type="ARBA" id="ARBA00022475"/>
    </source>
</evidence>
<dbReference type="InterPro" id="IPR011014">
    <property type="entry name" value="MscS_channel_TM-2"/>
</dbReference>
<evidence type="ECO:0000313" key="10">
    <source>
        <dbReference type="EMBL" id="MBD2770758.1"/>
    </source>
</evidence>
<dbReference type="AlphaFoldDB" id="A0A8J6XLP8"/>
<dbReference type="Gene3D" id="1.10.287.1260">
    <property type="match status" value="1"/>
</dbReference>
<organism evidence="10 11">
    <name type="scientific">Iningainema tapete BLCC-T55</name>
    <dbReference type="NCBI Taxonomy" id="2748662"/>
    <lineage>
        <taxon>Bacteria</taxon>
        <taxon>Bacillati</taxon>
        <taxon>Cyanobacteriota</taxon>
        <taxon>Cyanophyceae</taxon>
        <taxon>Nostocales</taxon>
        <taxon>Scytonemataceae</taxon>
        <taxon>Iningainema tapete</taxon>
    </lineage>
</organism>
<dbReference type="InterPro" id="IPR023408">
    <property type="entry name" value="MscS_beta-dom_sf"/>
</dbReference>
<evidence type="ECO:0000256" key="2">
    <source>
        <dbReference type="ARBA" id="ARBA00008017"/>
    </source>
</evidence>
<dbReference type="InterPro" id="IPR011066">
    <property type="entry name" value="MscS_channel_C_sf"/>
</dbReference>
<comment type="similarity">
    <text evidence="2">Belongs to the MscS (TC 1.A.23) family.</text>
</comment>
<feature type="transmembrane region" description="Helical" evidence="7">
    <location>
        <begin position="322"/>
        <end position="344"/>
    </location>
</feature>
<evidence type="ECO:0000256" key="6">
    <source>
        <dbReference type="ARBA" id="ARBA00023136"/>
    </source>
</evidence>
<evidence type="ECO:0000256" key="5">
    <source>
        <dbReference type="ARBA" id="ARBA00022989"/>
    </source>
</evidence>
<feature type="transmembrane region" description="Helical" evidence="7">
    <location>
        <begin position="290"/>
        <end position="310"/>
    </location>
</feature>
<dbReference type="PANTHER" id="PTHR30460">
    <property type="entry name" value="MODERATE CONDUCTANCE MECHANOSENSITIVE CHANNEL YBIO"/>
    <property type="match status" value="1"/>
</dbReference>
<dbReference type="Gene3D" id="2.30.30.60">
    <property type="match status" value="1"/>
</dbReference>
<reference evidence="10" key="1">
    <citation type="submission" date="2020-09" db="EMBL/GenBank/DDBJ databases">
        <title>Iningainema tapete sp. nov. (Scytonemataceae, Cyanobacteria) from greenhouses in central Florida (USA) produces two types of nodularin with biosynthetic potential for microcystin-LR and anabaenopeptins.</title>
        <authorList>
            <person name="Berthold D.E."/>
            <person name="Lefler F.W."/>
            <person name="Huang I.-S."/>
            <person name="Abdulla H."/>
            <person name="Zimba P.V."/>
            <person name="Laughinghouse H.D. IV."/>
        </authorList>
    </citation>
    <scope>NUCLEOTIDE SEQUENCE</scope>
    <source>
        <strain evidence="10">BLCCT55</strain>
    </source>
</reference>
<dbReference type="SUPFAM" id="SSF82689">
    <property type="entry name" value="Mechanosensitive channel protein MscS (YggB), C-terminal domain"/>
    <property type="match status" value="1"/>
</dbReference>
<comment type="subcellular location">
    <subcellularLocation>
        <location evidence="1">Cell membrane</location>
        <topology evidence="1">Multi-pass membrane protein</topology>
    </subcellularLocation>
</comment>
<dbReference type="InterPro" id="IPR010920">
    <property type="entry name" value="LSM_dom_sf"/>
</dbReference>
<evidence type="ECO:0000256" key="4">
    <source>
        <dbReference type="ARBA" id="ARBA00022692"/>
    </source>
</evidence>
<dbReference type="InterPro" id="IPR049278">
    <property type="entry name" value="MS_channel_C"/>
</dbReference>
<keyword evidence="6 7" id="KW-0472">Membrane</keyword>
<dbReference type="EMBL" id="JACXAE010000009">
    <property type="protein sequence ID" value="MBD2770758.1"/>
    <property type="molecule type" value="Genomic_DNA"/>
</dbReference>
<evidence type="ECO:0000256" key="7">
    <source>
        <dbReference type="SAM" id="Phobius"/>
    </source>
</evidence>
<feature type="domain" description="Mechanosensitive ion channel MscS" evidence="8">
    <location>
        <begin position="425"/>
        <end position="490"/>
    </location>
</feature>
<dbReference type="Gene3D" id="3.30.70.100">
    <property type="match status" value="1"/>
</dbReference>
<feature type="transmembrane region" description="Helical" evidence="7">
    <location>
        <begin position="383"/>
        <end position="401"/>
    </location>
</feature>
<accession>A0A8J6XLP8</accession>
<keyword evidence="4 7" id="KW-0812">Transmembrane</keyword>
<dbReference type="Pfam" id="PF21082">
    <property type="entry name" value="MS_channel_3rd"/>
    <property type="match status" value="1"/>
</dbReference>
<keyword evidence="3" id="KW-1003">Cell membrane</keyword>
<comment type="caution">
    <text evidence="10">The sequence shown here is derived from an EMBL/GenBank/DDBJ whole genome shotgun (WGS) entry which is preliminary data.</text>
</comment>
<protein>
    <submittedName>
        <fullName evidence="10">Mechanosensitive ion channel family protein</fullName>
    </submittedName>
</protein>
<name>A0A8J6XLP8_9CYAN</name>
<dbReference type="Pfam" id="PF00924">
    <property type="entry name" value="MS_channel_2nd"/>
    <property type="match status" value="1"/>
</dbReference>
<dbReference type="InterPro" id="IPR045276">
    <property type="entry name" value="YbiO_bact"/>
</dbReference>
<feature type="transmembrane region" description="Helical" evidence="7">
    <location>
        <begin position="197"/>
        <end position="214"/>
    </location>
</feature>